<name>A0A1D2JA39_PARBR</name>
<reference evidence="1 2" key="1">
    <citation type="submission" date="2016-06" db="EMBL/GenBank/DDBJ databases">
        <authorList>
            <person name="Kjaerup R.B."/>
            <person name="Dalgaard T.S."/>
            <person name="Juul-Madsen H.R."/>
        </authorList>
    </citation>
    <scope>NUCLEOTIDE SEQUENCE [LARGE SCALE GENOMIC DNA]</scope>
    <source>
        <strain evidence="1 2">Pb300</strain>
    </source>
</reference>
<dbReference type="VEuPathDB" id="FungiDB:PADG_11108"/>
<protein>
    <recommendedName>
        <fullName evidence="3">Beta-lactamase-related domain-containing protein</fullName>
    </recommendedName>
</protein>
<evidence type="ECO:0000313" key="2">
    <source>
        <dbReference type="Proteomes" id="UP000242814"/>
    </source>
</evidence>
<gene>
    <name evidence="1" type="ORF">ACO22_05489</name>
</gene>
<dbReference type="AlphaFoldDB" id="A0A1D2JA39"/>
<evidence type="ECO:0000313" key="1">
    <source>
        <dbReference type="EMBL" id="ODH22662.1"/>
    </source>
</evidence>
<accession>A0A1D2JA39</accession>
<dbReference type="InterPro" id="IPR012338">
    <property type="entry name" value="Beta-lactam/transpept-like"/>
</dbReference>
<sequence length="293" mass="32231">MCLRIRIAPESLAWRYGNVLATGFILTPKETKIMDRGGVGSPGSGDGMTSILKKRTEDISPECVSLIRQALEDACADQERGIPGVTFLVANRDGKQIFAHAAGKRGKGVNEPMALDSMITGIACKQLVEQGKLSLDDAEQVEGICPELKDLKVVQKHLTTLLNDGTLPKTCQQLLTKSTVDQMFENQIPHIPNFGRQDTHLNSKPDFVKNVPDFYPLNNNEPQGWGLSFMITSSVTGRSLKSGMWAGIANLFWWCDREHGIAGVISTQILPFGDVKLFGLWADVEKKVYDSLK</sequence>
<evidence type="ECO:0008006" key="3">
    <source>
        <dbReference type="Google" id="ProtNLM"/>
    </source>
</evidence>
<proteinExistence type="predicted"/>
<organism evidence="1 2">
    <name type="scientific">Paracoccidioides brasiliensis</name>
    <dbReference type="NCBI Taxonomy" id="121759"/>
    <lineage>
        <taxon>Eukaryota</taxon>
        <taxon>Fungi</taxon>
        <taxon>Dikarya</taxon>
        <taxon>Ascomycota</taxon>
        <taxon>Pezizomycotina</taxon>
        <taxon>Eurotiomycetes</taxon>
        <taxon>Eurotiomycetidae</taxon>
        <taxon>Onygenales</taxon>
        <taxon>Ajellomycetaceae</taxon>
        <taxon>Paracoccidioides</taxon>
    </lineage>
</organism>
<dbReference type="Gene3D" id="3.40.710.10">
    <property type="entry name" value="DD-peptidase/beta-lactamase superfamily"/>
    <property type="match status" value="2"/>
</dbReference>
<dbReference type="PANTHER" id="PTHR43283:SF3">
    <property type="entry name" value="BETA-LACTAMASE FAMILY PROTEIN (AFU_ORTHOLOGUE AFUA_5G07500)"/>
    <property type="match status" value="1"/>
</dbReference>
<dbReference type="InterPro" id="IPR050789">
    <property type="entry name" value="Diverse_Enzym_Activities"/>
</dbReference>
<dbReference type="EMBL" id="LZYO01000247">
    <property type="protein sequence ID" value="ODH22662.1"/>
    <property type="molecule type" value="Genomic_DNA"/>
</dbReference>
<dbReference type="Proteomes" id="UP000242814">
    <property type="component" value="Unassembled WGS sequence"/>
</dbReference>
<dbReference type="PANTHER" id="PTHR43283">
    <property type="entry name" value="BETA-LACTAMASE-RELATED"/>
    <property type="match status" value="1"/>
</dbReference>
<comment type="caution">
    <text evidence="1">The sequence shown here is derived from an EMBL/GenBank/DDBJ whole genome shotgun (WGS) entry which is preliminary data.</text>
</comment>
<dbReference type="VEuPathDB" id="FungiDB:PABG_02120"/>
<dbReference type="SUPFAM" id="SSF56601">
    <property type="entry name" value="beta-lactamase/transpeptidase-like"/>
    <property type="match status" value="2"/>
</dbReference>